<evidence type="ECO:0000256" key="1">
    <source>
        <dbReference type="SAM" id="MobiDB-lite"/>
    </source>
</evidence>
<evidence type="ECO:0000313" key="4">
    <source>
        <dbReference type="Proteomes" id="UP000271241"/>
    </source>
</evidence>
<dbReference type="SMART" id="SM01127">
    <property type="entry name" value="DDHD"/>
    <property type="match status" value="1"/>
</dbReference>
<dbReference type="GO" id="GO:0005737">
    <property type="term" value="C:cytoplasm"/>
    <property type="evidence" value="ECO:0007669"/>
    <property type="project" value="TreeGrafter"/>
</dbReference>
<dbReference type="EMBL" id="KZ992452">
    <property type="protein sequence ID" value="RKP10456.1"/>
    <property type="molecule type" value="Genomic_DNA"/>
</dbReference>
<reference evidence="4" key="1">
    <citation type="journal article" date="2018" name="Nat. Microbiol.">
        <title>Leveraging single-cell genomics to expand the fungal tree of life.</title>
        <authorList>
            <person name="Ahrendt S.R."/>
            <person name="Quandt C.A."/>
            <person name="Ciobanu D."/>
            <person name="Clum A."/>
            <person name="Salamov A."/>
            <person name="Andreopoulos B."/>
            <person name="Cheng J.F."/>
            <person name="Woyke T."/>
            <person name="Pelin A."/>
            <person name="Henrissat B."/>
            <person name="Reynolds N.K."/>
            <person name="Benny G.L."/>
            <person name="Smith M.E."/>
            <person name="James T.Y."/>
            <person name="Grigoriev I.V."/>
        </authorList>
    </citation>
    <scope>NUCLEOTIDE SEQUENCE [LARGE SCALE GENOMIC DNA]</scope>
    <source>
        <strain evidence="4">RSA 1356</strain>
    </source>
</reference>
<feature type="region of interest" description="Disordered" evidence="1">
    <location>
        <begin position="344"/>
        <end position="374"/>
    </location>
</feature>
<dbReference type="STRING" id="78915.A0A4P9XVY9"/>
<evidence type="ECO:0000313" key="3">
    <source>
        <dbReference type="EMBL" id="RKP10456.1"/>
    </source>
</evidence>
<feature type="domain" description="DDHD" evidence="2">
    <location>
        <begin position="194"/>
        <end position="429"/>
    </location>
</feature>
<feature type="region of interest" description="Disordered" evidence="1">
    <location>
        <begin position="1"/>
        <end position="49"/>
    </location>
</feature>
<sequence length="441" mass="47789">MTAIATGDSNTKASAKDSAKEEEEEDEDLFGGGTVGVTDEQSNGAAAAERRAQRLSRAARLGTLGPQAFLPSLPGITLDGVPAIRMLVSDVLLDVLLYMTPKYRRQMYDALADELNRIYQLFLKRNPRFLADGGRVSILGHSLGSVLSFDLLCAQESRADAWMQLRDRAAGLQRARSKKGGAMRKQRHRPPPKLEFSVANLFCLGSPIGLFMLLKGCALRPRAPDGRTHYEQYTYSAPGTTGVPVSLGADGLPHARLVQPLVSNLYNIFHRADPVAYRMEPLVDPKGVPSTPKTVPYTKGGLRGLHLGMQEVSMGIAGKASTMFATMRTSIRAVSIFKTLGSAAGAESPKPHADSGGSDSSEVPDVDDAPAALSDDPRVLLSQLNRNGRVDWCLQGGVLESEYLTGLQVHFNYWSDSDVAAFLMRECAHEHALGDLLRKRE</sequence>
<organism evidence="3 4">
    <name type="scientific">Thamnocephalis sphaerospora</name>
    <dbReference type="NCBI Taxonomy" id="78915"/>
    <lineage>
        <taxon>Eukaryota</taxon>
        <taxon>Fungi</taxon>
        <taxon>Fungi incertae sedis</taxon>
        <taxon>Zoopagomycota</taxon>
        <taxon>Zoopagomycotina</taxon>
        <taxon>Zoopagomycetes</taxon>
        <taxon>Zoopagales</taxon>
        <taxon>Sigmoideomycetaceae</taxon>
        <taxon>Thamnocephalis</taxon>
    </lineage>
</organism>
<dbReference type="InterPro" id="IPR058055">
    <property type="entry name" value="PA-PLA1"/>
</dbReference>
<dbReference type="GO" id="GO:0046872">
    <property type="term" value="F:metal ion binding"/>
    <property type="evidence" value="ECO:0007669"/>
    <property type="project" value="InterPro"/>
</dbReference>
<dbReference type="InterPro" id="IPR004177">
    <property type="entry name" value="DDHD_dom"/>
</dbReference>
<feature type="compositionally biased region" description="Acidic residues" evidence="1">
    <location>
        <begin position="20"/>
        <end position="29"/>
    </location>
</feature>
<dbReference type="PANTHER" id="PTHR23509:SF10">
    <property type="entry name" value="LD21067P"/>
    <property type="match status" value="1"/>
</dbReference>
<dbReference type="PANTHER" id="PTHR23509">
    <property type="entry name" value="PA-PL1 PHOSPHOLIPASE FAMILY"/>
    <property type="match status" value="1"/>
</dbReference>
<dbReference type="Proteomes" id="UP000271241">
    <property type="component" value="Unassembled WGS sequence"/>
</dbReference>
<evidence type="ECO:0000259" key="2">
    <source>
        <dbReference type="PROSITE" id="PS51043"/>
    </source>
</evidence>
<dbReference type="SUPFAM" id="SSF53474">
    <property type="entry name" value="alpha/beta-Hydrolases"/>
    <property type="match status" value="1"/>
</dbReference>
<dbReference type="OrthoDB" id="431378at2759"/>
<dbReference type="Pfam" id="PF02862">
    <property type="entry name" value="DDHD"/>
    <property type="match status" value="1"/>
</dbReference>
<keyword evidence="4" id="KW-1185">Reference proteome</keyword>
<name>A0A4P9XVY9_9FUNG</name>
<protein>
    <submittedName>
        <fullName evidence="3">DDHD domain-containing protein</fullName>
    </submittedName>
</protein>
<proteinExistence type="predicted"/>
<dbReference type="AlphaFoldDB" id="A0A4P9XVY9"/>
<gene>
    <name evidence="3" type="ORF">THASP1DRAFT_27784</name>
</gene>
<dbReference type="InterPro" id="IPR029058">
    <property type="entry name" value="AB_hydrolase_fold"/>
</dbReference>
<dbReference type="PROSITE" id="PS51043">
    <property type="entry name" value="DDHD"/>
    <property type="match status" value="1"/>
</dbReference>
<accession>A0A4P9XVY9</accession>
<dbReference type="GO" id="GO:0004620">
    <property type="term" value="F:phospholipase activity"/>
    <property type="evidence" value="ECO:0007669"/>
    <property type="project" value="TreeGrafter"/>
</dbReference>